<organism evidence="2 3">
    <name type="scientific">Candidatus Avoscillospira stercorigallinarum</name>
    <dbReference type="NCBI Taxonomy" id="2840708"/>
    <lineage>
        <taxon>Bacteria</taxon>
        <taxon>Bacillati</taxon>
        <taxon>Bacillota</taxon>
        <taxon>Clostridia</taxon>
        <taxon>Eubacteriales</taxon>
        <taxon>Oscillospiraceae</taxon>
        <taxon>Oscillospiraceae incertae sedis</taxon>
        <taxon>Candidatus Avoscillospira</taxon>
    </lineage>
</organism>
<comment type="caution">
    <text evidence="2">The sequence shown here is derived from an EMBL/GenBank/DDBJ whole genome shotgun (WGS) entry which is preliminary data.</text>
</comment>
<dbReference type="InterPro" id="IPR009414">
    <property type="entry name" value="DUF1064"/>
</dbReference>
<protein>
    <submittedName>
        <fullName evidence="2">DUF1064 domain-containing protein</fullName>
    </submittedName>
</protein>
<evidence type="ECO:0000313" key="3">
    <source>
        <dbReference type="Proteomes" id="UP000886874"/>
    </source>
</evidence>
<gene>
    <name evidence="2" type="ORF">IAA67_03305</name>
</gene>
<evidence type="ECO:0000256" key="1">
    <source>
        <dbReference type="SAM" id="MobiDB-lite"/>
    </source>
</evidence>
<sequence>MPPIDLGALPPRYQRQALDKLRQKAGQLPQERRSKYGAQEASRGKLRFDSQKEARRFDELCLEQAAGTIRDLRLQVEFTLQPAYTTPTGERVRAVRYLADFTYYRFDGSAWQYVVEDVKSRATRTETYRIKRKLMVERLGLTITEV</sequence>
<reference evidence="2" key="2">
    <citation type="journal article" date="2021" name="PeerJ">
        <title>Extensive microbial diversity within the chicken gut microbiome revealed by metagenomics and culture.</title>
        <authorList>
            <person name="Gilroy R."/>
            <person name="Ravi A."/>
            <person name="Getino M."/>
            <person name="Pursley I."/>
            <person name="Horton D.L."/>
            <person name="Alikhan N.F."/>
            <person name="Baker D."/>
            <person name="Gharbi K."/>
            <person name="Hall N."/>
            <person name="Watson M."/>
            <person name="Adriaenssens E.M."/>
            <person name="Foster-Nyarko E."/>
            <person name="Jarju S."/>
            <person name="Secka A."/>
            <person name="Antonio M."/>
            <person name="Oren A."/>
            <person name="Chaudhuri R.R."/>
            <person name="La Ragione R."/>
            <person name="Hildebrand F."/>
            <person name="Pallen M.J."/>
        </authorList>
    </citation>
    <scope>NUCLEOTIDE SEQUENCE</scope>
    <source>
        <strain evidence="2">ChiSjej2B20-13462</strain>
    </source>
</reference>
<dbReference type="AlphaFoldDB" id="A0A9D0Z7K9"/>
<reference evidence="2" key="1">
    <citation type="submission" date="2020-10" db="EMBL/GenBank/DDBJ databases">
        <authorList>
            <person name="Gilroy R."/>
        </authorList>
    </citation>
    <scope>NUCLEOTIDE SEQUENCE</scope>
    <source>
        <strain evidence="2">ChiSjej2B20-13462</strain>
    </source>
</reference>
<name>A0A9D0Z7K9_9FIRM</name>
<dbReference type="Pfam" id="PF06356">
    <property type="entry name" value="DUF1064"/>
    <property type="match status" value="1"/>
</dbReference>
<dbReference type="EMBL" id="DVFN01000051">
    <property type="protein sequence ID" value="HIQ69343.1"/>
    <property type="molecule type" value="Genomic_DNA"/>
</dbReference>
<dbReference type="Proteomes" id="UP000886874">
    <property type="component" value="Unassembled WGS sequence"/>
</dbReference>
<evidence type="ECO:0000313" key="2">
    <source>
        <dbReference type="EMBL" id="HIQ69343.1"/>
    </source>
</evidence>
<accession>A0A9D0Z7K9</accession>
<feature type="region of interest" description="Disordered" evidence="1">
    <location>
        <begin position="20"/>
        <end position="47"/>
    </location>
</feature>
<proteinExistence type="predicted"/>